<sequence length="125" mass="14255">MLNNSNGLISYVERNLSNYNTGIMDITFDYPGDSIDNNESFHRNFHNSTGKDDFLVVAIVAFYVLTVVVVAGFVFWIQNRDIMRRNGDTKHVCCRIPSMLERAENACSSIEQEVFLPIISDNIKQ</sequence>
<keyword evidence="1" id="KW-1133">Transmembrane helix</keyword>
<dbReference type="KEGG" id="ehh:EHF_0211"/>
<dbReference type="RefSeq" id="WP_044194133.1">
    <property type="nucleotide sequence ID" value="NZ_CP007474.1"/>
</dbReference>
<protein>
    <submittedName>
        <fullName evidence="2">Uncharacterized protein</fullName>
    </submittedName>
</protein>
<name>X5GKV3_9RICK</name>
<dbReference type="EMBL" id="CP007474">
    <property type="protein sequence ID" value="AHX05038.1"/>
    <property type="molecule type" value="Genomic_DNA"/>
</dbReference>
<evidence type="ECO:0000256" key="1">
    <source>
        <dbReference type="SAM" id="Phobius"/>
    </source>
</evidence>
<evidence type="ECO:0000313" key="3">
    <source>
        <dbReference type="Proteomes" id="UP000023762"/>
    </source>
</evidence>
<dbReference type="Proteomes" id="UP000023762">
    <property type="component" value="Chromosome"/>
</dbReference>
<proteinExistence type="predicted"/>
<dbReference type="AlphaFoldDB" id="X5GKV3"/>
<keyword evidence="1" id="KW-0812">Transmembrane</keyword>
<reference evidence="2 3" key="1">
    <citation type="submission" date="2014-03" db="EMBL/GenBank/DDBJ databases">
        <title>Sequencing and Comparison of Genomes and Transcriptome Profiles of Human Ehrlichiosis Agents.</title>
        <authorList>
            <person name="Lin M."/>
            <person name="Daugherty S.C."/>
            <person name="Nagaraj S."/>
            <person name="Cheng Z."/>
            <person name="Xiong Q."/>
            <person name="Lin F.-Y."/>
            <person name="Sengamalay N."/>
            <person name="Ott S."/>
            <person name="Godinez A."/>
            <person name="Tallon L.J."/>
            <person name="Sadzewicz L."/>
            <person name="Fraser C.M."/>
            <person name="Dunning Hotopp J.C."/>
            <person name="Rikihisa Y."/>
        </authorList>
    </citation>
    <scope>NUCLEOTIDE SEQUENCE [LARGE SCALE GENOMIC DNA]</scope>
    <source>
        <strain evidence="2 3">HF</strain>
    </source>
</reference>
<organism evidence="2 3">
    <name type="scientific">Ehrlichia japonica</name>
    <dbReference type="NCBI Taxonomy" id="391036"/>
    <lineage>
        <taxon>Bacteria</taxon>
        <taxon>Pseudomonadati</taxon>
        <taxon>Pseudomonadota</taxon>
        <taxon>Alphaproteobacteria</taxon>
        <taxon>Rickettsiales</taxon>
        <taxon>Anaplasmataceae</taxon>
        <taxon>Ehrlichia</taxon>
    </lineage>
</organism>
<gene>
    <name evidence="2" type="ORF">EHF_0211</name>
</gene>
<dbReference type="OrthoDB" id="9951677at2"/>
<evidence type="ECO:0000313" key="2">
    <source>
        <dbReference type="EMBL" id="AHX05038.1"/>
    </source>
</evidence>
<dbReference type="HOGENOM" id="CLU_140909_0_0_5"/>
<feature type="transmembrane region" description="Helical" evidence="1">
    <location>
        <begin position="54"/>
        <end position="77"/>
    </location>
</feature>
<keyword evidence="1" id="KW-0472">Membrane</keyword>
<keyword evidence="3" id="KW-1185">Reference proteome</keyword>
<accession>X5GKV3</accession>